<dbReference type="GO" id="GO:0005507">
    <property type="term" value="F:copper ion binding"/>
    <property type="evidence" value="ECO:0007669"/>
    <property type="project" value="InterPro"/>
</dbReference>
<evidence type="ECO:0000259" key="7">
    <source>
        <dbReference type="Pfam" id="PF03443"/>
    </source>
</evidence>
<feature type="compositionally biased region" description="Basic and acidic residues" evidence="4">
    <location>
        <begin position="548"/>
        <end position="561"/>
    </location>
</feature>
<accession>A0A0D3K9H4</accession>
<feature type="domain" description="Auxiliary Activity family 9 catalytic" evidence="7">
    <location>
        <begin position="75"/>
        <end position="206"/>
    </location>
</feature>
<feature type="signal peptide" evidence="5">
    <location>
        <begin position="1"/>
        <end position="19"/>
    </location>
</feature>
<dbReference type="InterPro" id="IPR005103">
    <property type="entry name" value="AA9_LPMO"/>
</dbReference>
<evidence type="ECO:0000256" key="3">
    <source>
        <dbReference type="ARBA" id="ARBA00023008"/>
    </source>
</evidence>
<keyword evidence="9" id="KW-1185">Reference proteome</keyword>
<evidence type="ECO:0000256" key="4">
    <source>
        <dbReference type="SAM" id="MobiDB-lite"/>
    </source>
</evidence>
<keyword evidence="5" id="KW-0732">Signal</keyword>
<feature type="region of interest" description="Disordered" evidence="4">
    <location>
        <begin position="344"/>
        <end position="385"/>
    </location>
</feature>
<feature type="chain" id="PRO_5044190377" description="Blue (type 1) copper domain-containing protein" evidence="5">
    <location>
        <begin position="20"/>
        <end position="700"/>
    </location>
</feature>
<dbReference type="EnsemblProtists" id="EOD32409">
    <property type="protein sequence ID" value="EOD32409"/>
    <property type="gene ID" value="EMIHUDRAFT_441991"/>
</dbReference>
<comment type="cofactor">
    <cofactor evidence="1">
        <name>Cu(2+)</name>
        <dbReference type="ChEBI" id="CHEBI:29036"/>
    </cofactor>
</comment>
<reference evidence="8" key="2">
    <citation type="submission" date="2024-10" db="UniProtKB">
        <authorList>
            <consortium name="EnsemblProtists"/>
        </authorList>
    </citation>
    <scope>IDENTIFICATION</scope>
</reference>
<organism evidence="8 9">
    <name type="scientific">Emiliania huxleyi (strain CCMP1516)</name>
    <dbReference type="NCBI Taxonomy" id="280463"/>
    <lineage>
        <taxon>Eukaryota</taxon>
        <taxon>Haptista</taxon>
        <taxon>Haptophyta</taxon>
        <taxon>Prymnesiophyceae</taxon>
        <taxon>Isochrysidales</taxon>
        <taxon>Noelaerhabdaceae</taxon>
        <taxon>Emiliania</taxon>
    </lineage>
</organism>
<protein>
    <recommendedName>
        <fullName evidence="10">Blue (type 1) copper domain-containing protein</fullName>
    </recommendedName>
</protein>
<sequence length="700" mass="74587">MRGLMRWLRLLVAVTTAEAHGYMTKPSAREAFWVDGIVCDASSLNPGSFCWAQPHNFQQANHPFTFFAPEVASGMQHSDDAFACHDMRAAAAPTDTITAGAALAVEWYLQANHPGDCALYISYDTDMLDTPRRWIKLKNFVGCAGDAGMLDPTVPPSGINTATVTLPDWLPSCDHCVIRWEWYAIHTVDMQQYATCSDVRVVGTSEPHDTFLSKVSPVLDLFGAEHLRGPVRNPYATCPSCPNSGIELGEEYILGPQVAAYSADPSPGPPPLPPRPPPGPQPPPSPPPPSSPPPPPPAPETACSVCAHPDCGCDLLGRPWCAVSHCHDQLDSSGSCTWGVSCATVTPSPSPTPPPPPSPSPSPPPSLSPSPPPPRSAAPAPPGSHVIRWGSDCDVPAGGFCGVASLTIRAGETVTWVASGHNLPPRAPAIRAPAHAARSPPPCPGANRTHDNLFSLVDEASFSHTFAAPGDFPYFCGPHSRMNAKITVVSVAAPTPPPPSASPPPPPPSASPSPPPPSASSSPPPPSSSGSPTCEAAPHDPASNLVRFSRDKPQCKPRDEQPTATYVAEMSGPHAALPRAGAGRLAHARHLCVWRHHLCRPLRYVRTWRGPPLIARSRVDCRGDAAEHARLEAVDMLNTCRPTRRERHRRYGWRGLLRPRAAPLESICSRLRHGVARVYKNSLAACPVVGRRGLWTKVPG</sequence>
<dbReference type="Gene3D" id="2.70.50.70">
    <property type="match status" value="1"/>
</dbReference>
<evidence type="ECO:0000313" key="8">
    <source>
        <dbReference type="EnsemblProtists" id="EOD32409"/>
    </source>
</evidence>
<feature type="compositionally biased region" description="Pro residues" evidence="4">
    <location>
        <begin position="348"/>
        <end position="382"/>
    </location>
</feature>
<evidence type="ECO:0000256" key="1">
    <source>
        <dbReference type="ARBA" id="ARBA00001973"/>
    </source>
</evidence>
<dbReference type="InterPro" id="IPR000923">
    <property type="entry name" value="BlueCu_1"/>
</dbReference>
<name>A0A0D3K9H4_EMIH1</name>
<feature type="compositionally biased region" description="Pro residues" evidence="4">
    <location>
        <begin position="494"/>
        <end position="527"/>
    </location>
</feature>
<reference evidence="9" key="1">
    <citation type="journal article" date="2013" name="Nature">
        <title>Pan genome of the phytoplankton Emiliania underpins its global distribution.</title>
        <authorList>
            <person name="Read B.A."/>
            <person name="Kegel J."/>
            <person name="Klute M.J."/>
            <person name="Kuo A."/>
            <person name="Lefebvre S.C."/>
            <person name="Maumus F."/>
            <person name="Mayer C."/>
            <person name="Miller J."/>
            <person name="Monier A."/>
            <person name="Salamov A."/>
            <person name="Young J."/>
            <person name="Aguilar M."/>
            <person name="Claverie J.M."/>
            <person name="Frickenhaus S."/>
            <person name="Gonzalez K."/>
            <person name="Herman E.K."/>
            <person name="Lin Y.C."/>
            <person name="Napier J."/>
            <person name="Ogata H."/>
            <person name="Sarno A.F."/>
            <person name="Shmutz J."/>
            <person name="Schroeder D."/>
            <person name="de Vargas C."/>
            <person name="Verret F."/>
            <person name="von Dassow P."/>
            <person name="Valentin K."/>
            <person name="Van de Peer Y."/>
            <person name="Wheeler G."/>
            <person name="Dacks J.B."/>
            <person name="Delwiche C.F."/>
            <person name="Dyhrman S.T."/>
            <person name="Glockner G."/>
            <person name="John U."/>
            <person name="Richards T."/>
            <person name="Worden A.Z."/>
            <person name="Zhang X."/>
            <person name="Grigoriev I.V."/>
            <person name="Allen A.E."/>
            <person name="Bidle K."/>
            <person name="Borodovsky M."/>
            <person name="Bowler C."/>
            <person name="Brownlee C."/>
            <person name="Cock J.M."/>
            <person name="Elias M."/>
            <person name="Gladyshev V.N."/>
            <person name="Groth M."/>
            <person name="Guda C."/>
            <person name="Hadaegh A."/>
            <person name="Iglesias-Rodriguez M.D."/>
            <person name="Jenkins J."/>
            <person name="Jones B.M."/>
            <person name="Lawson T."/>
            <person name="Leese F."/>
            <person name="Lindquist E."/>
            <person name="Lobanov A."/>
            <person name="Lomsadze A."/>
            <person name="Malik S.B."/>
            <person name="Marsh M.E."/>
            <person name="Mackinder L."/>
            <person name="Mock T."/>
            <person name="Mueller-Roeber B."/>
            <person name="Pagarete A."/>
            <person name="Parker M."/>
            <person name="Probert I."/>
            <person name="Quesneville H."/>
            <person name="Raines C."/>
            <person name="Rensing S.A."/>
            <person name="Riano-Pachon D.M."/>
            <person name="Richier S."/>
            <person name="Rokitta S."/>
            <person name="Shiraiwa Y."/>
            <person name="Soanes D.M."/>
            <person name="van der Giezen M."/>
            <person name="Wahlund T.M."/>
            <person name="Williams B."/>
            <person name="Wilson W."/>
            <person name="Wolfe G."/>
            <person name="Wurch L.L."/>
        </authorList>
    </citation>
    <scope>NUCLEOTIDE SEQUENCE</scope>
</reference>
<dbReference type="SUPFAM" id="SSF49503">
    <property type="entry name" value="Cupredoxins"/>
    <property type="match status" value="1"/>
</dbReference>
<dbReference type="PaxDb" id="2903-EOD32409"/>
<dbReference type="AlphaFoldDB" id="A0A0D3K9H4"/>
<proteinExistence type="predicted"/>
<keyword evidence="3" id="KW-0186">Copper</keyword>
<dbReference type="HOGENOM" id="CLU_467302_0_0_1"/>
<dbReference type="GO" id="GO:0009055">
    <property type="term" value="F:electron transfer activity"/>
    <property type="evidence" value="ECO:0007669"/>
    <property type="project" value="InterPro"/>
</dbReference>
<evidence type="ECO:0008006" key="10">
    <source>
        <dbReference type="Google" id="ProtNLM"/>
    </source>
</evidence>
<dbReference type="PANTHER" id="PTHR36575:SF2">
    <property type="entry name" value="CHITIN-BINDING TYPE-4 DOMAIN-CONTAINING PROTEIN-RELATED"/>
    <property type="match status" value="1"/>
</dbReference>
<dbReference type="Proteomes" id="UP000013827">
    <property type="component" value="Unassembled WGS sequence"/>
</dbReference>
<dbReference type="PANTHER" id="PTHR36575">
    <property type="entry name" value="BINDING PROTEIN, PUTATIVE (AFU_ORTHOLOGUE AFUA_1G14430)-RELATED"/>
    <property type="match status" value="1"/>
</dbReference>
<dbReference type="InterPro" id="IPR052282">
    <property type="entry name" value="Starch-active_LPMO"/>
</dbReference>
<evidence type="ECO:0000256" key="5">
    <source>
        <dbReference type="SAM" id="SignalP"/>
    </source>
</evidence>
<dbReference type="KEGG" id="ehx:EMIHUDRAFT_441991"/>
<evidence type="ECO:0000313" key="9">
    <source>
        <dbReference type="Proteomes" id="UP000013827"/>
    </source>
</evidence>
<dbReference type="Pfam" id="PF03443">
    <property type="entry name" value="AA9"/>
    <property type="match status" value="1"/>
</dbReference>
<dbReference type="Pfam" id="PF00127">
    <property type="entry name" value="Copper-bind"/>
    <property type="match status" value="1"/>
</dbReference>
<keyword evidence="2" id="KW-0479">Metal-binding</keyword>
<dbReference type="InterPro" id="IPR008972">
    <property type="entry name" value="Cupredoxin"/>
</dbReference>
<feature type="domain" description="Blue (type 1) copper" evidence="6">
    <location>
        <begin position="404"/>
        <end position="488"/>
    </location>
</feature>
<evidence type="ECO:0000259" key="6">
    <source>
        <dbReference type="Pfam" id="PF00127"/>
    </source>
</evidence>
<dbReference type="Gene3D" id="2.60.40.420">
    <property type="entry name" value="Cupredoxins - blue copper proteins"/>
    <property type="match status" value="1"/>
</dbReference>
<dbReference type="RefSeq" id="XP_005784838.1">
    <property type="nucleotide sequence ID" value="XM_005784781.1"/>
</dbReference>
<feature type="compositionally biased region" description="Pro residues" evidence="4">
    <location>
        <begin position="266"/>
        <end position="299"/>
    </location>
</feature>
<dbReference type="GeneID" id="17277682"/>
<evidence type="ECO:0000256" key="2">
    <source>
        <dbReference type="ARBA" id="ARBA00022723"/>
    </source>
</evidence>
<feature type="region of interest" description="Disordered" evidence="4">
    <location>
        <begin position="260"/>
        <end position="299"/>
    </location>
</feature>
<feature type="region of interest" description="Disordered" evidence="4">
    <location>
        <begin position="493"/>
        <end position="563"/>
    </location>
</feature>
<dbReference type="STRING" id="2903.R1FGK4"/>